<feature type="chain" id="PRO_5011638218" description="SGNH hydrolase-like domain-containing protein, acetyltransferase AlgX" evidence="1">
    <location>
        <begin position="21"/>
        <end position="358"/>
    </location>
</feature>
<dbReference type="STRING" id="1128970.SAMN04487935_2402"/>
<dbReference type="AlphaFoldDB" id="A0A1G8YN74"/>
<organism evidence="2 3">
    <name type="scientific">Flavobacterium noncentrifugens</name>
    <dbReference type="NCBI Taxonomy" id="1128970"/>
    <lineage>
        <taxon>Bacteria</taxon>
        <taxon>Pseudomonadati</taxon>
        <taxon>Bacteroidota</taxon>
        <taxon>Flavobacteriia</taxon>
        <taxon>Flavobacteriales</taxon>
        <taxon>Flavobacteriaceae</taxon>
        <taxon>Flavobacterium</taxon>
    </lineage>
</organism>
<keyword evidence="1" id="KW-0732">Signal</keyword>
<feature type="signal peptide" evidence="1">
    <location>
        <begin position="1"/>
        <end position="20"/>
    </location>
</feature>
<name>A0A1G8YN74_9FLAO</name>
<dbReference type="Proteomes" id="UP000199580">
    <property type="component" value="Unassembled WGS sequence"/>
</dbReference>
<reference evidence="2 3" key="1">
    <citation type="submission" date="2016-10" db="EMBL/GenBank/DDBJ databases">
        <authorList>
            <person name="de Groot N.N."/>
        </authorList>
    </citation>
    <scope>NUCLEOTIDE SEQUENCE [LARGE SCALE GENOMIC DNA]</scope>
    <source>
        <strain evidence="2 3">CGMCC 1.10076</strain>
    </source>
</reference>
<keyword evidence="3" id="KW-1185">Reference proteome</keyword>
<evidence type="ECO:0000256" key="1">
    <source>
        <dbReference type="SAM" id="SignalP"/>
    </source>
</evidence>
<sequence length="358" mass="41679">MKKTIAWFFVILFSALYAFASYGDFEKTIDFRNKSNSVFGSDKYKFGDLFGISYYPMIKQDLSKTKRTFPVENPKTNKKINLCLAHDSYLGKDFLASKKQINSVDTIYDLEYPWFRGRANAPVNLDTSKTNVLVFEIVERNLFRLDKKAALNIVNIAAANEILALNPEIKLKPVKKKSKIKQFKEIIFNTRINKNLEFLLFDLRLFTPFKELKSYINHTFFNRLPPEVFISENQKQEYISDVKTSIEDKLTVSETEKTVALLNEIHDFYKSKGFDKVYFSIVPNPVAIIKPEALRYNGLIPMIQNSPNLRMPMIDIYTDFKKCDADLYFFSDTHWNFNGFTLWINKFNATLNADLSSD</sequence>
<dbReference type="RefSeq" id="WP_091395705.1">
    <property type="nucleotide sequence ID" value="NZ_BKAI01000006.1"/>
</dbReference>
<gene>
    <name evidence="2" type="ORF">SAMN04487935_2402</name>
</gene>
<evidence type="ECO:0000313" key="2">
    <source>
        <dbReference type="EMBL" id="SDK04213.1"/>
    </source>
</evidence>
<dbReference type="OrthoDB" id="961233at2"/>
<evidence type="ECO:0008006" key="4">
    <source>
        <dbReference type="Google" id="ProtNLM"/>
    </source>
</evidence>
<evidence type="ECO:0000313" key="3">
    <source>
        <dbReference type="Proteomes" id="UP000199580"/>
    </source>
</evidence>
<protein>
    <recommendedName>
        <fullName evidence="4">SGNH hydrolase-like domain-containing protein, acetyltransferase AlgX</fullName>
    </recommendedName>
</protein>
<accession>A0A1G8YN74</accession>
<proteinExistence type="predicted"/>
<dbReference type="EMBL" id="FNEZ01000003">
    <property type="protein sequence ID" value="SDK04213.1"/>
    <property type="molecule type" value="Genomic_DNA"/>
</dbReference>